<sequence>MAVETETTPLLAGEQQQQQESKKQNKWVVARILLMGFIMSLSLSFTQVPMLYAFRLMTCEEYYKTHDLPPPGGDRCAVHEIEAETARQVTLTGTSTTIVGKWSLRWMQSCYQSIQSISSSWID</sequence>
<proteinExistence type="predicted"/>
<dbReference type="Proteomes" id="UP000774617">
    <property type="component" value="Unassembled WGS sequence"/>
</dbReference>
<protein>
    <recommendedName>
        <fullName evidence="5">Major facilitator superfamily domain general substrate transporter</fullName>
    </recommendedName>
</protein>
<evidence type="ECO:0000313" key="3">
    <source>
        <dbReference type="EMBL" id="KAH7031821.1"/>
    </source>
</evidence>
<name>A0ABQ8FZ04_9PEZI</name>
<reference evidence="3 4" key="1">
    <citation type="journal article" date="2021" name="Nat. Commun.">
        <title>Genetic determinants of endophytism in the Arabidopsis root mycobiome.</title>
        <authorList>
            <person name="Mesny F."/>
            <person name="Miyauchi S."/>
            <person name="Thiergart T."/>
            <person name="Pickel B."/>
            <person name="Atanasova L."/>
            <person name="Karlsson M."/>
            <person name="Huettel B."/>
            <person name="Barry K.W."/>
            <person name="Haridas S."/>
            <person name="Chen C."/>
            <person name="Bauer D."/>
            <person name="Andreopoulos W."/>
            <person name="Pangilinan J."/>
            <person name="LaButti K."/>
            <person name="Riley R."/>
            <person name="Lipzen A."/>
            <person name="Clum A."/>
            <person name="Drula E."/>
            <person name="Henrissat B."/>
            <person name="Kohler A."/>
            <person name="Grigoriev I.V."/>
            <person name="Martin F.M."/>
            <person name="Hacquard S."/>
        </authorList>
    </citation>
    <scope>NUCLEOTIDE SEQUENCE [LARGE SCALE GENOMIC DNA]</scope>
    <source>
        <strain evidence="3 4">MPI-SDFR-AT-0080</strain>
    </source>
</reference>
<keyword evidence="2" id="KW-0812">Transmembrane</keyword>
<feature type="region of interest" description="Disordered" evidence="1">
    <location>
        <begin position="1"/>
        <end position="24"/>
    </location>
</feature>
<gene>
    <name evidence="3" type="ORF">B0J12DRAFT_312869</name>
</gene>
<accession>A0ABQ8FZ04</accession>
<keyword evidence="4" id="KW-1185">Reference proteome</keyword>
<evidence type="ECO:0000256" key="2">
    <source>
        <dbReference type="SAM" id="Phobius"/>
    </source>
</evidence>
<evidence type="ECO:0000256" key="1">
    <source>
        <dbReference type="SAM" id="MobiDB-lite"/>
    </source>
</evidence>
<keyword evidence="2" id="KW-0472">Membrane</keyword>
<evidence type="ECO:0008006" key="5">
    <source>
        <dbReference type="Google" id="ProtNLM"/>
    </source>
</evidence>
<evidence type="ECO:0000313" key="4">
    <source>
        <dbReference type="Proteomes" id="UP000774617"/>
    </source>
</evidence>
<keyword evidence="2" id="KW-1133">Transmembrane helix</keyword>
<dbReference type="EMBL" id="JAGTJR010000043">
    <property type="protein sequence ID" value="KAH7031821.1"/>
    <property type="molecule type" value="Genomic_DNA"/>
</dbReference>
<feature type="transmembrane region" description="Helical" evidence="2">
    <location>
        <begin position="32"/>
        <end position="54"/>
    </location>
</feature>
<comment type="caution">
    <text evidence="3">The sequence shown here is derived from an EMBL/GenBank/DDBJ whole genome shotgun (WGS) entry which is preliminary data.</text>
</comment>
<organism evidence="3 4">
    <name type="scientific">Macrophomina phaseolina</name>
    <dbReference type="NCBI Taxonomy" id="35725"/>
    <lineage>
        <taxon>Eukaryota</taxon>
        <taxon>Fungi</taxon>
        <taxon>Dikarya</taxon>
        <taxon>Ascomycota</taxon>
        <taxon>Pezizomycotina</taxon>
        <taxon>Dothideomycetes</taxon>
        <taxon>Dothideomycetes incertae sedis</taxon>
        <taxon>Botryosphaeriales</taxon>
        <taxon>Botryosphaeriaceae</taxon>
        <taxon>Macrophomina</taxon>
    </lineage>
</organism>